<dbReference type="InParanoid" id="F0YCQ5"/>
<feature type="domain" description="D-isomer specific 2-hydroxyacid dehydrogenase NAD-binding" evidence="3">
    <location>
        <begin position="188"/>
        <end position="372"/>
    </location>
</feature>
<evidence type="ECO:0000313" key="4">
    <source>
        <dbReference type="EMBL" id="EGB07139.1"/>
    </source>
</evidence>
<sequence>MYRRVALTATVACGALLFIGHLKRKFRRNACAAVRVFIHQLQKARHETLKVTWFATRGLADGDALRALLDPRVELVVVATGRLADVDAATEILVSGDAPPYDADPGGLARLARLEAFLRAAQESEIPNFKGSYLGRFPLAFLQPYAGVPDVVAKALRRERRRRNVNDLTPLVCCNSHHNAPMTAELAVALALAAAKRLCVADERLRRGDWRARGLPAPPPGYGGESPLPQLTLDGKKALVAGLGAVGSRVAVALAALGARVSATSRSCSASRETTLACGAASARVTLEPAARFVELLAGCRLLVLCVPLSPETTGLVDAAALAALPSDAVVVNAARGPVVDEAALYAALASGSVAAYASDVWYHYPATWDDAAATAPWSPACDLAALPAAATVLSPHRGGAVGLPETERRRYAAVADAINAVAKSGDFARLATGPIGGLNIDAGY</sequence>
<dbReference type="EMBL" id="GL833132">
    <property type="protein sequence ID" value="EGB07139.1"/>
    <property type="molecule type" value="Genomic_DNA"/>
</dbReference>
<dbReference type="InterPro" id="IPR036291">
    <property type="entry name" value="NAD(P)-bd_dom_sf"/>
</dbReference>
<organism evidence="5">
    <name type="scientific">Aureococcus anophagefferens</name>
    <name type="common">Harmful bloom alga</name>
    <dbReference type="NCBI Taxonomy" id="44056"/>
    <lineage>
        <taxon>Eukaryota</taxon>
        <taxon>Sar</taxon>
        <taxon>Stramenopiles</taxon>
        <taxon>Ochrophyta</taxon>
        <taxon>Pelagophyceae</taxon>
        <taxon>Pelagomonadales</taxon>
        <taxon>Pelagomonadaceae</taxon>
        <taxon>Aureococcus</taxon>
    </lineage>
</organism>
<dbReference type="GO" id="GO:0005829">
    <property type="term" value="C:cytosol"/>
    <property type="evidence" value="ECO:0007669"/>
    <property type="project" value="TreeGrafter"/>
</dbReference>
<dbReference type="Proteomes" id="UP000002729">
    <property type="component" value="Unassembled WGS sequence"/>
</dbReference>
<dbReference type="AlphaFoldDB" id="F0YCQ5"/>
<keyword evidence="1" id="KW-0560">Oxidoreductase</keyword>
<name>F0YCQ5_AURAN</name>
<dbReference type="eggNOG" id="KOG0068">
    <property type="taxonomic scope" value="Eukaryota"/>
</dbReference>
<dbReference type="PANTHER" id="PTHR10996:SF178">
    <property type="entry name" value="2-HYDROXYACID DEHYDROGENASE YGL185C-RELATED"/>
    <property type="match status" value="1"/>
</dbReference>
<dbReference type="RefSeq" id="XP_009038368.1">
    <property type="nucleotide sequence ID" value="XM_009040120.1"/>
</dbReference>
<dbReference type="PROSITE" id="PS00671">
    <property type="entry name" value="D_2_HYDROXYACID_DH_3"/>
    <property type="match status" value="1"/>
</dbReference>
<dbReference type="GO" id="GO:0051287">
    <property type="term" value="F:NAD binding"/>
    <property type="evidence" value="ECO:0007669"/>
    <property type="project" value="InterPro"/>
</dbReference>
<evidence type="ECO:0000313" key="5">
    <source>
        <dbReference type="Proteomes" id="UP000002729"/>
    </source>
</evidence>
<dbReference type="KEGG" id="aaf:AURANDRAFT_65110"/>
<accession>F0YCQ5</accession>
<dbReference type="InterPro" id="IPR006140">
    <property type="entry name" value="D-isomer_DH_NAD-bd"/>
</dbReference>
<dbReference type="OrthoDB" id="418179at2759"/>
<dbReference type="Gene3D" id="3.40.50.720">
    <property type="entry name" value="NAD(P)-binding Rossmann-like Domain"/>
    <property type="match status" value="2"/>
</dbReference>
<dbReference type="SUPFAM" id="SSF51735">
    <property type="entry name" value="NAD(P)-binding Rossmann-fold domains"/>
    <property type="match status" value="1"/>
</dbReference>
<reference evidence="4 5" key="1">
    <citation type="journal article" date="2011" name="Proc. Natl. Acad. Sci. U.S.A.">
        <title>Niche of harmful alga Aureococcus anophagefferens revealed through ecogenomics.</title>
        <authorList>
            <person name="Gobler C.J."/>
            <person name="Berry D.L."/>
            <person name="Dyhrman S.T."/>
            <person name="Wilhelm S.W."/>
            <person name="Salamov A."/>
            <person name="Lobanov A.V."/>
            <person name="Zhang Y."/>
            <person name="Collier J.L."/>
            <person name="Wurch L.L."/>
            <person name="Kustka A.B."/>
            <person name="Dill B.D."/>
            <person name="Shah M."/>
            <person name="VerBerkmoes N.C."/>
            <person name="Kuo A."/>
            <person name="Terry A."/>
            <person name="Pangilinan J."/>
            <person name="Lindquist E.A."/>
            <person name="Lucas S."/>
            <person name="Paulsen I.T."/>
            <person name="Hattenrath-Lehmann T.K."/>
            <person name="Talmage S.C."/>
            <person name="Walker E.A."/>
            <person name="Koch F."/>
            <person name="Burson A.M."/>
            <person name="Marcoval M.A."/>
            <person name="Tang Y.Z."/>
            <person name="Lecleir G.R."/>
            <person name="Coyne K.J."/>
            <person name="Berg G.M."/>
            <person name="Bertrand E.M."/>
            <person name="Saito M.A."/>
            <person name="Gladyshev V.N."/>
            <person name="Grigoriev I.V."/>
        </authorList>
    </citation>
    <scope>NUCLEOTIDE SEQUENCE [LARGE SCALE GENOMIC DNA]</scope>
    <source>
        <strain evidence="5">CCMP 1984</strain>
    </source>
</reference>
<protein>
    <recommendedName>
        <fullName evidence="3">D-isomer specific 2-hydroxyacid dehydrogenase NAD-binding domain-containing protein</fullName>
    </recommendedName>
</protein>
<dbReference type="InterPro" id="IPR029753">
    <property type="entry name" value="D-isomer_DH_CS"/>
</dbReference>
<proteinExistence type="predicted"/>
<evidence type="ECO:0000256" key="2">
    <source>
        <dbReference type="ARBA" id="ARBA00023027"/>
    </source>
</evidence>
<keyword evidence="2" id="KW-0520">NAD</keyword>
<keyword evidence="5" id="KW-1185">Reference proteome</keyword>
<dbReference type="GO" id="GO:0030267">
    <property type="term" value="F:glyoxylate reductase (NADPH) activity"/>
    <property type="evidence" value="ECO:0007669"/>
    <property type="project" value="TreeGrafter"/>
</dbReference>
<evidence type="ECO:0000256" key="1">
    <source>
        <dbReference type="ARBA" id="ARBA00023002"/>
    </source>
</evidence>
<dbReference type="InterPro" id="IPR050223">
    <property type="entry name" value="D-isomer_2-hydroxyacid_DH"/>
</dbReference>
<dbReference type="GO" id="GO:0016618">
    <property type="term" value="F:hydroxypyruvate reductase [NAD(P)H] activity"/>
    <property type="evidence" value="ECO:0007669"/>
    <property type="project" value="TreeGrafter"/>
</dbReference>
<evidence type="ECO:0000259" key="3">
    <source>
        <dbReference type="Pfam" id="PF02826"/>
    </source>
</evidence>
<gene>
    <name evidence="4" type="ORF">AURANDRAFT_65110</name>
</gene>
<dbReference type="Pfam" id="PF02826">
    <property type="entry name" value="2-Hacid_dh_C"/>
    <property type="match status" value="1"/>
</dbReference>
<dbReference type="GeneID" id="20225166"/>
<dbReference type="PANTHER" id="PTHR10996">
    <property type="entry name" value="2-HYDROXYACID DEHYDROGENASE-RELATED"/>
    <property type="match status" value="1"/>
</dbReference>